<name>A0ABQ0GAA4_9PEZI</name>
<dbReference type="PANTHER" id="PTHR44942:SF10">
    <property type="entry name" value="METHYLTRANSFERASE TYPE 11 DOMAIN-CONTAINING PROTEIN"/>
    <property type="match status" value="1"/>
</dbReference>
<evidence type="ECO:0000259" key="1">
    <source>
        <dbReference type="Pfam" id="PF08241"/>
    </source>
</evidence>
<comment type="caution">
    <text evidence="2">The sequence shown here is derived from an EMBL/GenBank/DDBJ whole genome shotgun (WGS) entry which is preliminary data.</text>
</comment>
<keyword evidence="3" id="KW-1185">Reference proteome</keyword>
<dbReference type="Gene3D" id="3.40.50.150">
    <property type="entry name" value="Vaccinia Virus protein VP39"/>
    <property type="match status" value="1"/>
</dbReference>
<dbReference type="EMBL" id="BAAFSV010000002">
    <property type="protein sequence ID" value="GAB1314693.1"/>
    <property type="molecule type" value="Genomic_DNA"/>
</dbReference>
<dbReference type="Pfam" id="PF08241">
    <property type="entry name" value="Methyltransf_11"/>
    <property type="match status" value="1"/>
</dbReference>
<evidence type="ECO:0000313" key="3">
    <source>
        <dbReference type="Proteomes" id="UP001628179"/>
    </source>
</evidence>
<accession>A0ABQ0GAA4</accession>
<dbReference type="GeneID" id="98175646"/>
<dbReference type="Proteomes" id="UP001628179">
    <property type="component" value="Unassembled WGS sequence"/>
</dbReference>
<dbReference type="InterPro" id="IPR029063">
    <property type="entry name" value="SAM-dependent_MTases_sf"/>
</dbReference>
<dbReference type="InterPro" id="IPR013216">
    <property type="entry name" value="Methyltransf_11"/>
</dbReference>
<sequence>MAETAAAPQAPPRETTFRAFSKDQSDNYAVSRRDYHATLYNAVVEHHKSTGGEFDTILDVGCGPGFAVRALAPLFKHAVAIDPSEGMIKTAQSITDVSTHAIRFGISTAEDLGSDLSPPIAESSVDLLVAATCAHWFDMPKFWARAARVVKPGGTVAIWVASGISIAPTVPNHAAIQSAIDKLEALVDDYMVPGNRLARGLYVDLPLPWALETPVPEFNDISFVRKEWGTGDDSFPCNQFYAVQPSESFSLQILEKIMGTSSPIIRWREAHPETVGTEDDIVRITRREIECALREAGVAEDEGLWEGGVYGALLLVKRKA</sequence>
<dbReference type="CDD" id="cd02440">
    <property type="entry name" value="AdoMet_MTases"/>
    <property type="match status" value="1"/>
</dbReference>
<dbReference type="PANTHER" id="PTHR44942">
    <property type="entry name" value="METHYLTRANSF_11 DOMAIN-CONTAINING PROTEIN"/>
    <property type="match status" value="1"/>
</dbReference>
<reference evidence="2 3" key="1">
    <citation type="submission" date="2024-09" db="EMBL/GenBank/DDBJ databases">
        <title>Itraconazole resistance in Madurella fahalii resulting from another homologue of gene encoding cytochrome P450 14-alpha sterol demethylase (CYP51).</title>
        <authorList>
            <person name="Yoshioka I."/>
            <person name="Fahal A.H."/>
            <person name="Kaneko S."/>
            <person name="Yaguchi T."/>
        </authorList>
    </citation>
    <scope>NUCLEOTIDE SEQUENCE [LARGE SCALE GENOMIC DNA]</scope>
    <source>
        <strain evidence="2 3">IFM 68171</strain>
    </source>
</reference>
<protein>
    <recommendedName>
        <fullName evidence="1">Methyltransferase type 11 domain-containing protein</fullName>
    </recommendedName>
</protein>
<feature type="domain" description="Methyltransferase type 11" evidence="1">
    <location>
        <begin position="58"/>
        <end position="158"/>
    </location>
</feature>
<proteinExistence type="predicted"/>
<gene>
    <name evidence="2" type="ORF">MFIFM68171_04903</name>
</gene>
<organism evidence="2 3">
    <name type="scientific">Madurella fahalii</name>
    <dbReference type="NCBI Taxonomy" id="1157608"/>
    <lineage>
        <taxon>Eukaryota</taxon>
        <taxon>Fungi</taxon>
        <taxon>Dikarya</taxon>
        <taxon>Ascomycota</taxon>
        <taxon>Pezizomycotina</taxon>
        <taxon>Sordariomycetes</taxon>
        <taxon>Sordariomycetidae</taxon>
        <taxon>Sordariales</taxon>
        <taxon>Sordariales incertae sedis</taxon>
        <taxon>Madurella</taxon>
    </lineage>
</organism>
<dbReference type="InterPro" id="IPR051052">
    <property type="entry name" value="Diverse_substrate_MTase"/>
</dbReference>
<dbReference type="RefSeq" id="XP_070916424.1">
    <property type="nucleotide sequence ID" value="XM_071060323.1"/>
</dbReference>
<evidence type="ECO:0000313" key="2">
    <source>
        <dbReference type="EMBL" id="GAB1314693.1"/>
    </source>
</evidence>
<dbReference type="SUPFAM" id="SSF53335">
    <property type="entry name" value="S-adenosyl-L-methionine-dependent methyltransferases"/>
    <property type="match status" value="1"/>
</dbReference>